<accession>A0A0F9TDL0</accession>
<gene>
    <name evidence="1" type="ORF">LCGC14_0666800</name>
</gene>
<protein>
    <submittedName>
        <fullName evidence="1">Uncharacterized protein</fullName>
    </submittedName>
</protein>
<sequence>MPEIIRVKLVFTRATKRTYRFDANKDGQPVTSLYVQQSKFPAGPPTVITVIVTAD</sequence>
<organism evidence="1">
    <name type="scientific">marine sediment metagenome</name>
    <dbReference type="NCBI Taxonomy" id="412755"/>
    <lineage>
        <taxon>unclassified sequences</taxon>
        <taxon>metagenomes</taxon>
        <taxon>ecological metagenomes</taxon>
    </lineage>
</organism>
<dbReference type="AlphaFoldDB" id="A0A0F9TDL0"/>
<evidence type="ECO:0000313" key="1">
    <source>
        <dbReference type="EMBL" id="KKN47071.1"/>
    </source>
</evidence>
<proteinExistence type="predicted"/>
<name>A0A0F9TDL0_9ZZZZ</name>
<reference evidence="1" key="1">
    <citation type="journal article" date="2015" name="Nature">
        <title>Complex archaea that bridge the gap between prokaryotes and eukaryotes.</title>
        <authorList>
            <person name="Spang A."/>
            <person name="Saw J.H."/>
            <person name="Jorgensen S.L."/>
            <person name="Zaremba-Niedzwiedzka K."/>
            <person name="Martijn J."/>
            <person name="Lind A.E."/>
            <person name="van Eijk R."/>
            <person name="Schleper C."/>
            <person name="Guy L."/>
            <person name="Ettema T.J."/>
        </authorList>
    </citation>
    <scope>NUCLEOTIDE SEQUENCE</scope>
</reference>
<comment type="caution">
    <text evidence="1">The sequence shown here is derived from an EMBL/GenBank/DDBJ whole genome shotgun (WGS) entry which is preliminary data.</text>
</comment>
<dbReference type="EMBL" id="LAZR01001297">
    <property type="protein sequence ID" value="KKN47071.1"/>
    <property type="molecule type" value="Genomic_DNA"/>
</dbReference>